<dbReference type="EMBL" id="RKQG01000004">
    <property type="protein sequence ID" value="RPE27350.1"/>
    <property type="molecule type" value="Genomic_DNA"/>
</dbReference>
<reference evidence="3 4" key="1">
    <citation type="submission" date="2018-11" db="EMBL/GenBank/DDBJ databases">
        <title>Sequencing the genomes of 1000 actinobacteria strains.</title>
        <authorList>
            <person name="Klenk H.-P."/>
        </authorList>
    </citation>
    <scope>NUCLEOTIDE SEQUENCE [LARGE SCALE GENOMIC DNA]</scope>
    <source>
        <strain evidence="3 4">DSM 44781</strain>
    </source>
</reference>
<keyword evidence="4" id="KW-1185">Reference proteome</keyword>
<name>A0A3N4RJY9_9ACTN</name>
<dbReference type="EMBL" id="RKQG01000004">
    <property type="protein sequence ID" value="RPE27219.1"/>
    <property type="molecule type" value="Genomic_DNA"/>
</dbReference>
<organism evidence="3 4">
    <name type="scientific">Kitasatospora cineracea</name>
    <dbReference type="NCBI Taxonomy" id="88074"/>
    <lineage>
        <taxon>Bacteria</taxon>
        <taxon>Bacillati</taxon>
        <taxon>Actinomycetota</taxon>
        <taxon>Actinomycetes</taxon>
        <taxon>Kitasatosporales</taxon>
        <taxon>Streptomycetaceae</taxon>
        <taxon>Kitasatospora</taxon>
    </lineage>
</organism>
<dbReference type="AlphaFoldDB" id="A0A3N4RJY9"/>
<evidence type="ECO:0000313" key="3">
    <source>
        <dbReference type="EMBL" id="RPE27350.1"/>
    </source>
</evidence>
<comment type="caution">
    <text evidence="3">The sequence shown here is derived from an EMBL/GenBank/DDBJ whole genome shotgun (WGS) entry which is preliminary data.</text>
</comment>
<feature type="region of interest" description="Disordered" evidence="1">
    <location>
        <begin position="21"/>
        <end position="41"/>
    </location>
</feature>
<protein>
    <submittedName>
        <fullName evidence="3">Uncharacterized protein</fullName>
    </submittedName>
</protein>
<dbReference type="RefSeq" id="WP_123821579.1">
    <property type="nucleotide sequence ID" value="NZ_RKQG01000004.1"/>
</dbReference>
<evidence type="ECO:0000256" key="1">
    <source>
        <dbReference type="SAM" id="MobiDB-lite"/>
    </source>
</evidence>
<proteinExistence type="predicted"/>
<accession>A0A3N4RJY9</accession>
<sequence>MSDAPRTYGILQALSAEAELTDGSLRRQHPEVSDRRPTRTGGASPYDLGLYALAQDHAHALGAYVKRHGAAAGQAGRRGDVYAAAAEVADRVGGEAAVELQVLEVVEELKAALAIGAGVRAVAAVTCPGCECWSLVPARGPMGGWGAACSNLRCAVDGSYRTWSLRRIAEHYVRTSSRAA</sequence>
<evidence type="ECO:0000313" key="4">
    <source>
        <dbReference type="Proteomes" id="UP000266906"/>
    </source>
</evidence>
<dbReference type="Proteomes" id="UP000266906">
    <property type="component" value="Unassembled WGS sequence"/>
</dbReference>
<feature type="compositionally biased region" description="Basic and acidic residues" evidence="1">
    <location>
        <begin position="24"/>
        <end position="37"/>
    </location>
</feature>
<evidence type="ECO:0000313" key="2">
    <source>
        <dbReference type="EMBL" id="RPE27219.1"/>
    </source>
</evidence>
<gene>
    <name evidence="2" type="ORF">EDD38_7363</name>
    <name evidence="3" type="ORF">EDD38_7495</name>
</gene>